<dbReference type="InterPro" id="IPR048020">
    <property type="entry name" value="Transpos_IS3"/>
</dbReference>
<dbReference type="OrthoDB" id="7064550at2"/>
<dbReference type="SUPFAM" id="SSF53098">
    <property type="entry name" value="Ribonuclease H-like"/>
    <property type="match status" value="1"/>
</dbReference>
<dbReference type="InterPro" id="IPR036388">
    <property type="entry name" value="WH-like_DNA-bd_sf"/>
</dbReference>
<dbReference type="InterPro" id="IPR036397">
    <property type="entry name" value="RNaseH_sf"/>
</dbReference>
<dbReference type="Proteomes" id="UP000218968">
    <property type="component" value="Chromosome"/>
</dbReference>
<dbReference type="PANTHER" id="PTHR46889:SF4">
    <property type="entry name" value="TRANSPOSASE INSO FOR INSERTION SEQUENCE ELEMENT IS911B-RELATED"/>
    <property type="match status" value="1"/>
</dbReference>
<dbReference type="GO" id="GO:0003677">
    <property type="term" value="F:DNA binding"/>
    <property type="evidence" value="ECO:0007669"/>
    <property type="project" value="InterPro"/>
</dbReference>
<dbReference type="NCBIfam" id="NF033516">
    <property type="entry name" value="transpos_IS3"/>
    <property type="match status" value="1"/>
</dbReference>
<name>A0A290XAX6_9GAMM</name>
<dbReference type="Pfam" id="PF13276">
    <property type="entry name" value="HTH_21"/>
    <property type="match status" value="1"/>
</dbReference>
<proteinExistence type="inferred from homology"/>
<feature type="domain" description="Integrase catalytic" evidence="2">
    <location>
        <begin position="218"/>
        <end position="385"/>
    </location>
</feature>
<accession>A0A290XAX6</accession>
<dbReference type="GO" id="GO:0006313">
    <property type="term" value="P:DNA transposition"/>
    <property type="evidence" value="ECO:0007669"/>
    <property type="project" value="InterPro"/>
</dbReference>
<dbReference type="InterPro" id="IPR012337">
    <property type="entry name" value="RNaseH-like_sf"/>
</dbReference>
<evidence type="ECO:0000313" key="3">
    <source>
        <dbReference type="EMBL" id="ATD66223.1"/>
    </source>
</evidence>
<dbReference type="Pfam" id="PF13333">
    <property type="entry name" value="rve_2"/>
    <property type="match status" value="1"/>
</dbReference>
<evidence type="ECO:0000256" key="1">
    <source>
        <dbReference type="ARBA" id="ARBA00009964"/>
    </source>
</evidence>
<dbReference type="Gene3D" id="1.10.10.10">
    <property type="entry name" value="Winged helix-like DNA-binding domain superfamily/Winged helix DNA-binding domain"/>
    <property type="match status" value="1"/>
</dbReference>
<dbReference type="PROSITE" id="PS50994">
    <property type="entry name" value="INTEGRASE"/>
    <property type="match status" value="1"/>
</dbReference>
<dbReference type="Pfam" id="PF00665">
    <property type="entry name" value="rve"/>
    <property type="match status" value="1"/>
</dbReference>
<dbReference type="Pfam" id="PF01527">
    <property type="entry name" value="HTH_Tnp_1"/>
    <property type="match status" value="1"/>
</dbReference>
<sequence length="385" mass="43933">MSKRKRYSPEYKRELVDLVRRSKTSCRQIGLEVGVNPNMLTRWVREAEAEGGKAFPGGGTPRDEDIARLKRELARVTKERDFLKRRGSVLREAVTERYAVIERCRSHYSIGMMCRCLDVSTSGFYGWAGRKPGPRARANARVLARIAQIHEDSGGVIGAPRMHEDLVDEGEQISLNRVARLMAGANLQGWPRRRKRRFGGKPGARPVGIENRLDRDFNASEPETKWVTDITEIATVEGKLYLCVVVDLYSKLVVGWSMHHRQDRHMVVRAVQMAVWQRQSSAEVILHSDRGGQFISGTYQKFLGGNALVSSMSKVGHCADNAACEGFFGLLKRERVHRRHYRTRDEARADLFDYLERFHNPRMRRRVARRDRAFSALIKPSAETG</sequence>
<dbReference type="InterPro" id="IPR002514">
    <property type="entry name" value="Transposase_8"/>
</dbReference>
<dbReference type="RefSeq" id="WP_096296553.1">
    <property type="nucleotide sequence ID" value="NZ_CP023406.1"/>
</dbReference>
<dbReference type="GO" id="GO:0004803">
    <property type="term" value="F:transposase activity"/>
    <property type="evidence" value="ECO:0007669"/>
    <property type="project" value="InterPro"/>
</dbReference>
<dbReference type="GO" id="GO:0015074">
    <property type="term" value="P:DNA integration"/>
    <property type="evidence" value="ECO:0007669"/>
    <property type="project" value="InterPro"/>
</dbReference>
<dbReference type="KEGG" id="lum:CNR27_01130"/>
<evidence type="ECO:0000259" key="2">
    <source>
        <dbReference type="PROSITE" id="PS50994"/>
    </source>
</evidence>
<dbReference type="EMBL" id="CP023406">
    <property type="protein sequence ID" value="ATD66223.1"/>
    <property type="molecule type" value="Genomic_DNA"/>
</dbReference>
<evidence type="ECO:0000313" key="4">
    <source>
        <dbReference type="Proteomes" id="UP000218968"/>
    </source>
</evidence>
<comment type="similarity">
    <text evidence="1">Belongs to the transposase 8 family.</text>
</comment>
<reference evidence="4" key="1">
    <citation type="submission" date="2017-09" db="EMBL/GenBank/DDBJ databases">
        <title>Luteimonas liuhanmingii sp.nov., isolated from the intestinal contents of Tibetan Plateau Pika in Yushu, Qinghai Province, China.</title>
        <authorList>
            <person name="Gui Z."/>
        </authorList>
    </citation>
    <scope>NUCLEOTIDE SEQUENCE [LARGE SCALE GENOMIC DNA]</scope>
    <source>
        <strain evidence="4">100111</strain>
    </source>
</reference>
<gene>
    <name evidence="3" type="ORF">CNR27_01130</name>
</gene>
<keyword evidence="4" id="KW-1185">Reference proteome</keyword>
<protein>
    <submittedName>
        <fullName evidence="3">IS3 family transposase</fullName>
    </submittedName>
</protein>
<dbReference type="SUPFAM" id="SSF46689">
    <property type="entry name" value="Homeodomain-like"/>
    <property type="match status" value="1"/>
</dbReference>
<dbReference type="InterPro" id="IPR009057">
    <property type="entry name" value="Homeodomain-like_sf"/>
</dbReference>
<dbReference type="InterPro" id="IPR001584">
    <property type="entry name" value="Integrase_cat-core"/>
</dbReference>
<dbReference type="PANTHER" id="PTHR46889">
    <property type="entry name" value="TRANSPOSASE INSF FOR INSERTION SEQUENCE IS3B-RELATED"/>
    <property type="match status" value="1"/>
</dbReference>
<dbReference type="Gene3D" id="3.30.420.10">
    <property type="entry name" value="Ribonuclease H-like superfamily/Ribonuclease H"/>
    <property type="match status" value="1"/>
</dbReference>
<dbReference type="InterPro" id="IPR050900">
    <property type="entry name" value="Transposase_IS3/IS150/IS904"/>
</dbReference>
<organism evidence="3 4">
    <name type="scientific">Luteimonas chenhongjianii</name>
    <dbReference type="NCBI Taxonomy" id="2006110"/>
    <lineage>
        <taxon>Bacteria</taxon>
        <taxon>Pseudomonadati</taxon>
        <taxon>Pseudomonadota</taxon>
        <taxon>Gammaproteobacteria</taxon>
        <taxon>Lysobacterales</taxon>
        <taxon>Lysobacteraceae</taxon>
        <taxon>Luteimonas</taxon>
    </lineage>
</organism>
<dbReference type="InterPro" id="IPR025948">
    <property type="entry name" value="HTH-like_dom"/>
</dbReference>
<dbReference type="AlphaFoldDB" id="A0A290XAX6"/>